<keyword evidence="3" id="KW-1185">Reference proteome</keyword>
<accession>A0A0U5GVQ7</accession>
<keyword evidence="2" id="KW-0808">Transferase</keyword>
<gene>
    <name evidence="2" type="ORF">ASPCAL09410</name>
</gene>
<reference evidence="3" key="1">
    <citation type="journal article" date="2016" name="Genome Announc.">
        <title>Draft genome sequences of fungus Aspergillus calidoustus.</title>
        <authorList>
            <person name="Horn F."/>
            <person name="Linde J."/>
            <person name="Mattern D.J."/>
            <person name="Walther G."/>
            <person name="Guthke R."/>
            <person name="Scherlach K."/>
            <person name="Martin K."/>
            <person name="Brakhage A.A."/>
            <person name="Petzke L."/>
            <person name="Valiante V."/>
        </authorList>
    </citation>
    <scope>NUCLEOTIDE SEQUENCE [LARGE SCALE GENOMIC DNA]</scope>
    <source>
        <strain evidence="3">SF006504</strain>
    </source>
</reference>
<name>A0A0U5GVQ7_ASPCI</name>
<dbReference type="CDD" id="cd04301">
    <property type="entry name" value="NAT_SF"/>
    <property type="match status" value="1"/>
</dbReference>
<dbReference type="Gene3D" id="3.40.630.30">
    <property type="match status" value="1"/>
</dbReference>
<dbReference type="GO" id="GO:0016747">
    <property type="term" value="F:acyltransferase activity, transferring groups other than amino-acyl groups"/>
    <property type="evidence" value="ECO:0007669"/>
    <property type="project" value="InterPro"/>
</dbReference>
<dbReference type="PANTHER" id="PTHR42791:SF4">
    <property type="entry name" value="ACETYLTRANSFERASE, GNAT FAMILY FAMILY (AFU_ORTHOLOGUE AFUA_4G09540)-RELATED"/>
    <property type="match status" value="1"/>
</dbReference>
<evidence type="ECO:0000313" key="2">
    <source>
        <dbReference type="EMBL" id="CEN62779.1"/>
    </source>
</evidence>
<evidence type="ECO:0000313" key="3">
    <source>
        <dbReference type="Proteomes" id="UP000054771"/>
    </source>
</evidence>
<evidence type="ECO:0000259" key="1">
    <source>
        <dbReference type="PROSITE" id="PS51186"/>
    </source>
</evidence>
<proteinExistence type="predicted"/>
<dbReference type="Proteomes" id="UP000054771">
    <property type="component" value="Unassembled WGS sequence"/>
</dbReference>
<feature type="domain" description="N-acetyltransferase" evidence="1">
    <location>
        <begin position="84"/>
        <end position="217"/>
    </location>
</feature>
<dbReference type="STRING" id="454130.A0A0U5GVQ7"/>
<sequence>MVIKVYALTEKDIPGAIEVIQVAFAEDPYFRWVFDEKNFKKTRNYGSLEARCLWGIKNAIFHVAKEESGPSGPEGILGVSCWLPPHPPSQPESWASWYDGWVLWFRQGLNNLRHGGRGGLNVRRYYIWKERQAEAQGAIWDDERGYYFCNIVAVRPEAQGKGVGRKLFEEVTRKADEEGVKCYLESSRNQPNVGIYEKLGFDMRKVMECRDKSSNREGEGNVCMLYCMVREPKKSSP</sequence>
<dbReference type="EMBL" id="CDMC01000007">
    <property type="protein sequence ID" value="CEN62779.1"/>
    <property type="molecule type" value="Genomic_DNA"/>
</dbReference>
<dbReference type="OMA" id="CMLYCMV"/>
<protein>
    <submittedName>
        <fullName evidence="2">Putative Acetyltransferase, GNAT family</fullName>
    </submittedName>
</protein>
<dbReference type="InterPro" id="IPR000182">
    <property type="entry name" value="GNAT_dom"/>
</dbReference>
<dbReference type="PROSITE" id="PS51186">
    <property type="entry name" value="GNAT"/>
    <property type="match status" value="1"/>
</dbReference>
<dbReference type="AlphaFoldDB" id="A0A0U5GVQ7"/>
<dbReference type="InterPro" id="IPR052523">
    <property type="entry name" value="Trichothecene_AcTrans"/>
</dbReference>
<dbReference type="PANTHER" id="PTHR42791">
    <property type="entry name" value="GNAT FAMILY ACETYLTRANSFERASE"/>
    <property type="match status" value="1"/>
</dbReference>
<organism evidence="2 3">
    <name type="scientific">Aspergillus calidoustus</name>
    <dbReference type="NCBI Taxonomy" id="454130"/>
    <lineage>
        <taxon>Eukaryota</taxon>
        <taxon>Fungi</taxon>
        <taxon>Dikarya</taxon>
        <taxon>Ascomycota</taxon>
        <taxon>Pezizomycotina</taxon>
        <taxon>Eurotiomycetes</taxon>
        <taxon>Eurotiomycetidae</taxon>
        <taxon>Eurotiales</taxon>
        <taxon>Aspergillaceae</taxon>
        <taxon>Aspergillus</taxon>
        <taxon>Aspergillus subgen. Nidulantes</taxon>
    </lineage>
</organism>
<dbReference type="Pfam" id="PF13508">
    <property type="entry name" value="Acetyltransf_7"/>
    <property type="match status" value="1"/>
</dbReference>
<dbReference type="OrthoDB" id="512662at2759"/>
<dbReference type="InterPro" id="IPR016181">
    <property type="entry name" value="Acyl_CoA_acyltransferase"/>
</dbReference>
<dbReference type="SUPFAM" id="SSF55729">
    <property type="entry name" value="Acyl-CoA N-acyltransferases (Nat)"/>
    <property type="match status" value="1"/>
</dbReference>